<feature type="compositionally biased region" description="Basic and acidic residues" evidence="1">
    <location>
        <begin position="128"/>
        <end position="153"/>
    </location>
</feature>
<organism evidence="2 3">
    <name type="scientific">Babesia caballi</name>
    <dbReference type="NCBI Taxonomy" id="5871"/>
    <lineage>
        <taxon>Eukaryota</taxon>
        <taxon>Sar</taxon>
        <taxon>Alveolata</taxon>
        <taxon>Apicomplexa</taxon>
        <taxon>Aconoidasida</taxon>
        <taxon>Piroplasmida</taxon>
        <taxon>Babesiidae</taxon>
        <taxon>Babesia</taxon>
    </lineage>
</organism>
<feature type="region of interest" description="Disordered" evidence="1">
    <location>
        <begin position="128"/>
        <end position="165"/>
    </location>
</feature>
<evidence type="ECO:0000313" key="3">
    <source>
        <dbReference type="Proteomes" id="UP001497744"/>
    </source>
</evidence>
<sequence length="573" mass="61564">MPPNKPALDVKKARRKALSALKSKAPGAGPRAKTDAATRPADANIRAICTLAGYKRLVARVCTEATATPENGLGNVLGLFDVVAGRGGGTDELRAFARVLALRSLVAVAVHLIPRISYELLDEGGDATTDHAETKKSSDAKTKEPQKAKDGKQAKRSQATASSLVETERTISRQVVELRDKLVDLCSKHLNEDPALIVPLVARLAAADVRPNARLVRLCAECCSTQDEALAEVCVESLREVLQQCSIRDLEKTLKLVLKTNNLHVGVLRAVNAIPLAKRQHSFELVSDKPQASDKHVEDILSTVIAFYLRILAQCTGERLEECLTGLARFGALVNEALQREILAKMKGVVLSAASLRPSTHVRVLQAAAALSRVLQTQSQWVVQELTRMVQNTAPYLCQGQLLREGAHVQFSAPCHTRDVVRTVQVTAGHAAGSGAPAELEDLVQLVQQLVSLCLVCDAAVAQALMREVAKVVGRVPQMSGVFEAEGMVFSVLARRVTSFWELELLQRHVSPPVAEAAQALKRQAAGGTVPRPKGSAHAKAAARDVAGCGSDVYELLVADESELFSHYGPKLS</sequence>
<evidence type="ECO:0000313" key="2">
    <source>
        <dbReference type="EMBL" id="GIX65212.1"/>
    </source>
</evidence>
<dbReference type="EMBL" id="BPLF01000004">
    <property type="protein sequence ID" value="GIX65212.1"/>
    <property type="molecule type" value="Genomic_DNA"/>
</dbReference>
<dbReference type="GO" id="GO:0003682">
    <property type="term" value="F:chromatin binding"/>
    <property type="evidence" value="ECO:0007669"/>
    <property type="project" value="TreeGrafter"/>
</dbReference>
<comment type="caution">
    <text evidence="2">The sequence shown here is derived from an EMBL/GenBank/DDBJ whole genome shotgun (WGS) entry which is preliminary data.</text>
</comment>
<accession>A0AAV4LYA2</accession>
<dbReference type="AlphaFoldDB" id="A0AAV4LYA2"/>
<reference evidence="2 3" key="1">
    <citation type="submission" date="2021-06" db="EMBL/GenBank/DDBJ databases">
        <title>Genome sequence of Babesia caballi.</title>
        <authorList>
            <person name="Yamagishi J."/>
            <person name="Kidaka T."/>
            <person name="Ochi A."/>
        </authorList>
    </citation>
    <scope>NUCLEOTIDE SEQUENCE [LARGE SCALE GENOMIC DNA]</scope>
    <source>
        <strain evidence="2">USDA-D6B2</strain>
    </source>
</reference>
<dbReference type="RefSeq" id="XP_067717281.1">
    <property type="nucleotide sequence ID" value="XM_067861180.1"/>
</dbReference>
<evidence type="ECO:0000256" key="1">
    <source>
        <dbReference type="SAM" id="MobiDB-lite"/>
    </source>
</evidence>
<dbReference type="Proteomes" id="UP001497744">
    <property type="component" value="Unassembled WGS sequence"/>
</dbReference>
<name>A0AAV4LYA2_BABCB</name>
<dbReference type="PANTHER" id="PTHR14428">
    <property type="entry name" value="NUCLEOLAR COMPLEX PROTEIN 3"/>
    <property type="match status" value="1"/>
</dbReference>
<dbReference type="GO" id="GO:0005730">
    <property type="term" value="C:nucleolus"/>
    <property type="evidence" value="ECO:0007669"/>
    <property type="project" value="TreeGrafter"/>
</dbReference>
<keyword evidence="3" id="KW-1185">Reference proteome</keyword>
<dbReference type="GO" id="GO:0006270">
    <property type="term" value="P:DNA replication initiation"/>
    <property type="evidence" value="ECO:0007669"/>
    <property type="project" value="TreeGrafter"/>
</dbReference>
<dbReference type="PANTHER" id="PTHR14428:SF5">
    <property type="entry name" value="NUCLEOLAR COMPLEX PROTEIN 3 HOMOLOG"/>
    <property type="match status" value="1"/>
</dbReference>
<proteinExistence type="predicted"/>
<evidence type="ECO:0008006" key="4">
    <source>
        <dbReference type="Google" id="ProtNLM"/>
    </source>
</evidence>
<feature type="compositionally biased region" description="Polar residues" evidence="1">
    <location>
        <begin position="156"/>
        <end position="165"/>
    </location>
</feature>
<dbReference type="InterPro" id="IPR016903">
    <property type="entry name" value="Nucleolar_cplx-assoc_3"/>
</dbReference>
<protein>
    <recommendedName>
        <fullName evidence="4">Nucleolar complex-associated protein 3 N-terminal domain-containing protein</fullName>
    </recommendedName>
</protein>
<gene>
    <name evidence="2" type="ORF">BcabD6B2_46470</name>
</gene>
<dbReference type="GeneID" id="94196693"/>